<feature type="domain" description="GBF1-like tetratricopeptide repeats" evidence="2">
    <location>
        <begin position="464"/>
        <end position="643"/>
    </location>
</feature>
<feature type="compositionally biased region" description="Low complexity" evidence="1">
    <location>
        <begin position="418"/>
        <end position="427"/>
    </location>
</feature>
<dbReference type="SMR" id="A0A194VYL0"/>
<proteinExistence type="predicted"/>
<evidence type="ECO:0000259" key="2">
    <source>
        <dbReference type="Pfam" id="PF23325"/>
    </source>
</evidence>
<dbReference type="EMBL" id="CM003101">
    <property type="protein sequence ID" value="KUI68953.1"/>
    <property type="molecule type" value="Genomic_DNA"/>
</dbReference>
<dbReference type="Pfam" id="PF23325">
    <property type="entry name" value="TPR_28"/>
    <property type="match status" value="1"/>
</dbReference>
<evidence type="ECO:0000313" key="4">
    <source>
        <dbReference type="Proteomes" id="UP000078559"/>
    </source>
</evidence>
<feature type="compositionally biased region" description="Basic and acidic residues" evidence="1">
    <location>
        <begin position="643"/>
        <end position="656"/>
    </location>
</feature>
<dbReference type="InterPro" id="IPR056604">
    <property type="entry name" value="GBF1-like_TPR"/>
</dbReference>
<dbReference type="AlphaFoldDB" id="A0A194VYL0"/>
<keyword evidence="4" id="KW-1185">Reference proteome</keyword>
<name>A0A194VYL0_CYTMA</name>
<dbReference type="OrthoDB" id="10258608at2759"/>
<evidence type="ECO:0000313" key="3">
    <source>
        <dbReference type="EMBL" id="KUI68953.1"/>
    </source>
</evidence>
<reference evidence="3" key="1">
    <citation type="submission" date="2014-12" db="EMBL/GenBank/DDBJ databases">
        <title>Genome Sequence of Valsa Canker Pathogens Uncovers a Specific Adaption of Colonization on Woody Bark.</title>
        <authorList>
            <person name="Yin Z."/>
            <person name="Liu H."/>
            <person name="Gao X."/>
            <person name="Li Z."/>
            <person name="Song N."/>
            <person name="Ke X."/>
            <person name="Dai Q."/>
            <person name="Wu Y."/>
            <person name="Sun Y."/>
            <person name="Xu J.-R."/>
            <person name="Kang Z.K."/>
            <person name="Wang L."/>
            <person name="Huang L."/>
        </authorList>
    </citation>
    <scope>NUCLEOTIDE SEQUENCE [LARGE SCALE GENOMIC DNA]</scope>
    <source>
        <strain evidence="3">03-8</strain>
    </source>
</reference>
<feature type="region of interest" description="Disordered" evidence="1">
    <location>
        <begin position="643"/>
        <end position="670"/>
    </location>
</feature>
<protein>
    <submittedName>
        <fullName evidence="3">Golgi-specific brefeldin A-resistance guanine nucleotide exchange factor 1</fullName>
    </submittedName>
</protein>
<organism evidence="3 4">
    <name type="scientific">Cytospora mali</name>
    <name type="common">Apple Valsa canker fungus</name>
    <name type="synonym">Valsa mali</name>
    <dbReference type="NCBI Taxonomy" id="578113"/>
    <lineage>
        <taxon>Eukaryota</taxon>
        <taxon>Fungi</taxon>
        <taxon>Dikarya</taxon>
        <taxon>Ascomycota</taxon>
        <taxon>Pezizomycotina</taxon>
        <taxon>Sordariomycetes</taxon>
        <taxon>Sordariomycetidae</taxon>
        <taxon>Diaporthales</taxon>
        <taxon>Cytosporaceae</taxon>
        <taxon>Cytospora</taxon>
    </lineage>
</organism>
<gene>
    <name evidence="3" type="ORF">VM1G_04134</name>
</gene>
<dbReference type="Proteomes" id="UP000078559">
    <property type="component" value="Chromosome 4"/>
</dbReference>
<dbReference type="PANTHER" id="PTHR10663:SF388">
    <property type="entry name" value="GOLGI-SPECIFIC BREFELDIN A-RESISTANCE GUANINE NUCLEOTIDE EXCHANGE FACTOR 1"/>
    <property type="match status" value="1"/>
</dbReference>
<sequence length="670" mass="75092">MTTLTHEPTSNTSLNTEVQVDEKKIMVSELAVRIGRDFRTQLALLVLFRVVTSKEHIIRKGWKDIISIWLNLFVNSLVTFPGDRTRLAISPIPLKSPQQVIDRAAKQNDTGLFQAFSNFIQSYAADDPPEPSEEELDSTLSTVECINQCQMEEIFAHLPNLPDESLEALVDALLNQIPEDSGTGVVITVKADNVPPTSPAAATRPRNSVSYDPSLVYILELSTILALRDDDTVKLLGKRVVDALQAILRDISSHHPITIARTTFYLFRLLQASYVSSSKYERSEEEEAQPDIQEYDFIRAPVLLHTVSSFPPEILKKTSKLVLKGLKPCIDEPGPLRNEIMTSPDFWAILRNLSTESAAAPIVFEILETGVSPSSTAIMADNYEAAITLLNNFASAASATVPKEPKGDPRRQPRRPARPASAKPEPASENPVVQRGVKAVDIIYSMTSRIPQLMNQSHLESNEAWSAYWLPIFEALTTQSTNPRREVRQLAFNSLQRALFSPELTSSDHREWTAIFGEVLFPLILRLLKPEVFSSDRDGMSETRVQASSLLCKVFLQYLVLLSEWDGMLDLWLKIIDIMDRLMNSGQGDSLEEAVPENLKNVLLFMSSNGYLVPPSQDPSKERIWSESWKRIDRFLPDLRKDLALEEQAEPPHEEPADPPAAETVEEKVE</sequence>
<evidence type="ECO:0000256" key="1">
    <source>
        <dbReference type="SAM" id="MobiDB-lite"/>
    </source>
</evidence>
<feature type="region of interest" description="Disordered" evidence="1">
    <location>
        <begin position="399"/>
        <end position="432"/>
    </location>
</feature>
<accession>A0A194VYL0</accession>
<dbReference type="PANTHER" id="PTHR10663">
    <property type="entry name" value="GUANYL-NUCLEOTIDE EXCHANGE FACTOR"/>
    <property type="match status" value="1"/>
</dbReference>